<reference evidence="2 3" key="1">
    <citation type="journal article" date="2011" name="J. Bacteriol.">
        <title>Complete genome sequence of the type strain Cupriavidus necator N-1.</title>
        <authorList>
            <person name="Poehlein A."/>
            <person name="Kusian B."/>
            <person name="Friedrich B."/>
            <person name="Daniel R."/>
            <person name="Bowien B."/>
        </authorList>
    </citation>
    <scope>NUCLEOTIDE SEQUENCE [LARGE SCALE GENOMIC DNA]</scope>
    <source>
        <strain evidence="3">ATCC 43291 / DSM 13513 / CCUG 52238 / LMG 8453 / N-1</strain>
        <plasmid evidence="2 3">pBB1</plasmid>
    </source>
</reference>
<dbReference type="AlphaFoldDB" id="F8GXT8"/>
<dbReference type="KEGG" id="cnc:CNE_BB1p07410"/>
<dbReference type="Proteomes" id="UP000006798">
    <property type="component" value="Plasmid pBB1"/>
</dbReference>
<accession>F8GXT8</accession>
<feature type="chain" id="PRO_5003378121" evidence="1">
    <location>
        <begin position="20"/>
        <end position="178"/>
    </location>
</feature>
<dbReference type="EMBL" id="CP002879">
    <property type="protein sequence ID" value="AEI82158.1"/>
    <property type="molecule type" value="Genomic_DNA"/>
</dbReference>
<dbReference type="GeneID" id="34312494"/>
<sequence length="178" mass="18895">MLFLVPLCGAMYVVLSASAHSIRATDSEMRGLAIVGHALDFMRETQVRRGAVNVVLAGNVSFPPTVDGPDNKAANLAQLIPTTVDNPAFDLDAGARKLETAWQQIRALGLNSPAGPLFERHSALVRQTQLYIGDVADRSELALDGEAASYYLISLLVGPMPKLAEQSALARGRGAGII</sequence>
<name>F8GXT8_CUPNN</name>
<evidence type="ECO:0000313" key="3">
    <source>
        <dbReference type="Proteomes" id="UP000006798"/>
    </source>
</evidence>
<gene>
    <name evidence="2" type="primary">tsr</name>
    <name evidence="2" type="ordered locus">CNE_BB1p07410</name>
</gene>
<dbReference type="RefSeq" id="WP_013959196.1">
    <property type="nucleotide sequence ID" value="NC_015727.1"/>
</dbReference>
<organism evidence="2 3">
    <name type="scientific">Cupriavidus necator (strain ATCC 43291 / DSM 13513 / CCUG 52238 / LMG 8453 / N-1)</name>
    <name type="common">Ralstonia eutropha</name>
    <dbReference type="NCBI Taxonomy" id="1042878"/>
    <lineage>
        <taxon>Bacteria</taxon>
        <taxon>Pseudomonadati</taxon>
        <taxon>Pseudomonadota</taxon>
        <taxon>Betaproteobacteria</taxon>
        <taxon>Burkholderiales</taxon>
        <taxon>Burkholderiaceae</taxon>
        <taxon>Cupriavidus</taxon>
    </lineage>
</organism>
<proteinExistence type="predicted"/>
<keyword evidence="1" id="KW-0732">Signal</keyword>
<dbReference type="HOGENOM" id="CLU_1508213_0_0_4"/>
<geneLocation type="plasmid" evidence="2 3">
    <name>pBB1</name>
</geneLocation>
<evidence type="ECO:0000256" key="1">
    <source>
        <dbReference type="SAM" id="SignalP"/>
    </source>
</evidence>
<feature type="signal peptide" evidence="1">
    <location>
        <begin position="1"/>
        <end position="19"/>
    </location>
</feature>
<evidence type="ECO:0000313" key="2">
    <source>
        <dbReference type="EMBL" id="AEI82158.1"/>
    </source>
</evidence>
<keyword evidence="2" id="KW-0614">Plasmid</keyword>
<protein>
    <submittedName>
        <fullName evidence="2">Methyl-accepting chemotaxis protein I</fullName>
    </submittedName>
</protein>